<gene>
    <name evidence="2" type="ORF">SMRZ_LOCUS24731</name>
</gene>
<proteinExistence type="predicted"/>
<feature type="compositionally biased region" description="Basic and acidic residues" evidence="1">
    <location>
        <begin position="1"/>
        <end position="38"/>
    </location>
</feature>
<protein>
    <submittedName>
        <fullName evidence="2">Uncharacterized protein</fullName>
    </submittedName>
</protein>
<name>A0A183N8V7_9TREM</name>
<sequence>MESSRQKEERKTKEHITFGNGIEHEKNEQELDGTRKESPGQNDFISTAVYPYHEVTSNVCSNQFEKYLLNTATSFTTSGYNDPTLFRGEDSVGKSVVQILDISGFGTQPIW</sequence>
<evidence type="ECO:0000313" key="3">
    <source>
        <dbReference type="Proteomes" id="UP000277204"/>
    </source>
</evidence>
<dbReference type="EMBL" id="UZAI01020638">
    <property type="protein sequence ID" value="VDP52597.1"/>
    <property type="molecule type" value="Genomic_DNA"/>
</dbReference>
<dbReference type="Proteomes" id="UP000277204">
    <property type="component" value="Unassembled WGS sequence"/>
</dbReference>
<feature type="region of interest" description="Disordered" evidence="1">
    <location>
        <begin position="1"/>
        <end position="42"/>
    </location>
</feature>
<keyword evidence="3" id="KW-1185">Reference proteome</keyword>
<evidence type="ECO:0000256" key="1">
    <source>
        <dbReference type="SAM" id="MobiDB-lite"/>
    </source>
</evidence>
<reference evidence="2 3" key="1">
    <citation type="submission" date="2018-11" db="EMBL/GenBank/DDBJ databases">
        <authorList>
            <consortium name="Pathogen Informatics"/>
        </authorList>
    </citation>
    <scope>NUCLEOTIDE SEQUENCE [LARGE SCALE GENOMIC DNA]</scope>
    <source>
        <strain evidence="2 3">Zambia</strain>
    </source>
</reference>
<evidence type="ECO:0000313" key="2">
    <source>
        <dbReference type="EMBL" id="VDP52597.1"/>
    </source>
</evidence>
<dbReference type="AlphaFoldDB" id="A0A183N8V7"/>
<accession>A0A183N8V7</accession>
<organism evidence="2 3">
    <name type="scientific">Schistosoma margrebowiei</name>
    <dbReference type="NCBI Taxonomy" id="48269"/>
    <lineage>
        <taxon>Eukaryota</taxon>
        <taxon>Metazoa</taxon>
        <taxon>Spiralia</taxon>
        <taxon>Lophotrochozoa</taxon>
        <taxon>Platyhelminthes</taxon>
        <taxon>Trematoda</taxon>
        <taxon>Digenea</taxon>
        <taxon>Strigeidida</taxon>
        <taxon>Schistosomatoidea</taxon>
        <taxon>Schistosomatidae</taxon>
        <taxon>Schistosoma</taxon>
    </lineage>
</organism>